<gene>
    <name evidence="1" type="ORF">SDJN03_23536</name>
</gene>
<name>A0AAV6MCS3_9ROSI</name>
<feature type="non-terminal residue" evidence="1">
    <location>
        <position position="1"/>
    </location>
</feature>
<evidence type="ECO:0000313" key="2">
    <source>
        <dbReference type="Proteomes" id="UP000685013"/>
    </source>
</evidence>
<dbReference type="AlphaFoldDB" id="A0AAV6MCS3"/>
<protein>
    <submittedName>
        <fullName evidence="1">Uncharacterized protein</fullName>
    </submittedName>
</protein>
<dbReference type="EMBL" id="JAGKQH010000015">
    <property type="protein sequence ID" value="KAG6579088.1"/>
    <property type="molecule type" value="Genomic_DNA"/>
</dbReference>
<evidence type="ECO:0000313" key="1">
    <source>
        <dbReference type="EMBL" id="KAG6579088.1"/>
    </source>
</evidence>
<sequence>MGFGVEPKAQPTLADTLNGPRSTSWFTSIFEASRIRCCYVYRRRKKKNLRCSDLLLHNWSYSRFLTLCLRDVFDIELRGTSHFFANLCVASSLFC</sequence>
<proteinExistence type="predicted"/>
<accession>A0AAV6MCS3</accession>
<dbReference type="Proteomes" id="UP000685013">
    <property type="component" value="Chromosome 15"/>
</dbReference>
<organism evidence="1 2">
    <name type="scientific">Cucurbita argyrosperma subsp. sororia</name>
    <dbReference type="NCBI Taxonomy" id="37648"/>
    <lineage>
        <taxon>Eukaryota</taxon>
        <taxon>Viridiplantae</taxon>
        <taxon>Streptophyta</taxon>
        <taxon>Embryophyta</taxon>
        <taxon>Tracheophyta</taxon>
        <taxon>Spermatophyta</taxon>
        <taxon>Magnoliopsida</taxon>
        <taxon>eudicotyledons</taxon>
        <taxon>Gunneridae</taxon>
        <taxon>Pentapetalae</taxon>
        <taxon>rosids</taxon>
        <taxon>fabids</taxon>
        <taxon>Cucurbitales</taxon>
        <taxon>Cucurbitaceae</taxon>
        <taxon>Cucurbiteae</taxon>
        <taxon>Cucurbita</taxon>
    </lineage>
</organism>
<reference evidence="1 2" key="1">
    <citation type="journal article" date="2021" name="Hortic Res">
        <title>The domestication of Cucurbita argyrosperma as revealed by the genome of its wild relative.</title>
        <authorList>
            <person name="Barrera-Redondo J."/>
            <person name="Sanchez-de la Vega G."/>
            <person name="Aguirre-Liguori J.A."/>
            <person name="Castellanos-Morales G."/>
            <person name="Gutierrez-Guerrero Y.T."/>
            <person name="Aguirre-Dugua X."/>
            <person name="Aguirre-Planter E."/>
            <person name="Tenaillon M.I."/>
            <person name="Lira-Saade R."/>
            <person name="Eguiarte L.E."/>
        </authorList>
    </citation>
    <scope>NUCLEOTIDE SEQUENCE [LARGE SCALE GENOMIC DNA]</scope>
    <source>
        <strain evidence="1">JBR-2021</strain>
    </source>
</reference>
<keyword evidence="2" id="KW-1185">Reference proteome</keyword>
<comment type="caution">
    <text evidence="1">The sequence shown here is derived from an EMBL/GenBank/DDBJ whole genome shotgun (WGS) entry which is preliminary data.</text>
</comment>